<keyword evidence="2" id="KW-1133">Transmembrane helix</keyword>
<comment type="caution">
    <text evidence="3">The sequence shown here is derived from an EMBL/GenBank/DDBJ whole genome shotgun (WGS) entry which is preliminary data.</text>
</comment>
<feature type="compositionally biased region" description="Low complexity" evidence="1">
    <location>
        <begin position="89"/>
        <end position="105"/>
    </location>
</feature>
<evidence type="ECO:0000313" key="3">
    <source>
        <dbReference type="EMBL" id="EFG78740.1"/>
    </source>
</evidence>
<feature type="transmembrane region" description="Helical" evidence="2">
    <location>
        <begin position="6"/>
        <end position="27"/>
    </location>
</feature>
<evidence type="ECO:0000256" key="2">
    <source>
        <dbReference type="SAM" id="Phobius"/>
    </source>
</evidence>
<evidence type="ECO:0000313" key="4">
    <source>
        <dbReference type="Proteomes" id="UP000003653"/>
    </source>
</evidence>
<keyword evidence="4" id="KW-1185">Reference proteome</keyword>
<dbReference type="HOGENOM" id="CLU_1893913_0_0_11"/>
<feature type="compositionally biased region" description="Basic and acidic residues" evidence="1">
    <location>
        <begin position="108"/>
        <end position="134"/>
    </location>
</feature>
<organism evidence="3 4">
    <name type="scientific">Mycobacterium parascrofulaceum ATCC BAA-614</name>
    <dbReference type="NCBI Taxonomy" id="525368"/>
    <lineage>
        <taxon>Bacteria</taxon>
        <taxon>Bacillati</taxon>
        <taxon>Actinomycetota</taxon>
        <taxon>Actinomycetes</taxon>
        <taxon>Mycobacteriales</taxon>
        <taxon>Mycobacteriaceae</taxon>
        <taxon>Mycobacterium</taxon>
        <taxon>Mycobacterium simiae complex</taxon>
    </lineage>
</organism>
<sequence>MSTSSAVFVVLVVFATTVPIAIFAWVAGKKHRKVRPAAPDNTHQSVKQGDPPRFRQREAWADEAADLSTARGQKPTSERPQHGACLNGTASATTRRRTSLSSSTTQWDRADTMDTFRHAPHEHVNADHKERQDN</sequence>
<accession>D5P5C2</accession>
<reference evidence="3 4" key="1">
    <citation type="submission" date="2010-04" db="EMBL/GenBank/DDBJ databases">
        <authorList>
            <person name="Muzny D."/>
            <person name="Qin X."/>
            <person name="Deng J."/>
            <person name="Jiang H."/>
            <person name="Liu Y."/>
            <person name="Qu J."/>
            <person name="Song X.-Z."/>
            <person name="Zhang L."/>
            <person name="Thornton R."/>
            <person name="Coyle M."/>
            <person name="Francisco L."/>
            <person name="Jackson L."/>
            <person name="Javaid M."/>
            <person name="Korchina V."/>
            <person name="Kovar C."/>
            <person name="Mata R."/>
            <person name="Mathew T."/>
            <person name="Ngo R."/>
            <person name="Nguyen L."/>
            <person name="Nguyen N."/>
            <person name="Okwuonu G."/>
            <person name="Ongeri F."/>
            <person name="Pham C."/>
            <person name="Simmons D."/>
            <person name="Wilczek-Boney K."/>
            <person name="Hale W."/>
            <person name="Jakkamsetti A."/>
            <person name="Pham P."/>
            <person name="Ruth R."/>
            <person name="San Lucas F."/>
            <person name="Warren J."/>
            <person name="Zhang J."/>
            <person name="Zhao Z."/>
            <person name="Zhou C."/>
            <person name="Zhu D."/>
            <person name="Lee S."/>
            <person name="Bess C."/>
            <person name="Blankenburg K."/>
            <person name="Forbes L."/>
            <person name="Fu Q."/>
            <person name="Gubbala S."/>
            <person name="Hirani K."/>
            <person name="Jayaseelan J.C."/>
            <person name="Lara F."/>
            <person name="Munidasa M."/>
            <person name="Palculict T."/>
            <person name="Patil S."/>
            <person name="Pu L.-L."/>
            <person name="Saada N."/>
            <person name="Tang L."/>
            <person name="Weissenberger G."/>
            <person name="Zhu Y."/>
            <person name="Hemphill L."/>
            <person name="Shang Y."/>
            <person name="Youmans B."/>
            <person name="Ayvaz T."/>
            <person name="Ross M."/>
            <person name="Santibanez J."/>
            <person name="Aqrawi P."/>
            <person name="Gross S."/>
            <person name="Joshi V."/>
            <person name="Fowler G."/>
            <person name="Nazareth L."/>
            <person name="Reid J."/>
            <person name="Worley K."/>
            <person name="Petrosino J."/>
            <person name="Highlander S."/>
            <person name="Gibbs R."/>
        </authorList>
    </citation>
    <scope>NUCLEOTIDE SEQUENCE [LARGE SCALE GENOMIC DNA]</scope>
    <source>
        <strain evidence="3 4">ATCC BAA-614</strain>
    </source>
</reference>
<dbReference type="Proteomes" id="UP000003653">
    <property type="component" value="Unassembled WGS sequence"/>
</dbReference>
<name>D5P5C2_9MYCO</name>
<feature type="region of interest" description="Disordered" evidence="1">
    <location>
        <begin position="31"/>
        <end position="134"/>
    </location>
</feature>
<evidence type="ECO:0000256" key="1">
    <source>
        <dbReference type="SAM" id="MobiDB-lite"/>
    </source>
</evidence>
<keyword evidence="2" id="KW-0472">Membrane</keyword>
<keyword evidence="2" id="KW-0812">Transmembrane</keyword>
<gene>
    <name evidence="3" type="ORF">HMPREF0591_1366</name>
</gene>
<feature type="compositionally biased region" description="Basic and acidic residues" evidence="1">
    <location>
        <begin position="50"/>
        <end position="60"/>
    </location>
</feature>
<dbReference type="AlphaFoldDB" id="D5P5C2"/>
<dbReference type="eggNOG" id="ENOG5032IGP">
    <property type="taxonomic scope" value="Bacteria"/>
</dbReference>
<proteinExistence type="predicted"/>
<dbReference type="EMBL" id="ADNV01000097">
    <property type="protein sequence ID" value="EFG78740.1"/>
    <property type="molecule type" value="Genomic_DNA"/>
</dbReference>
<protein>
    <submittedName>
        <fullName evidence="3">Uncharacterized protein</fullName>
    </submittedName>
</protein>